<keyword evidence="3" id="KW-0408">Iron</keyword>
<evidence type="ECO:0000313" key="5">
    <source>
        <dbReference type="Proteomes" id="UP000596660"/>
    </source>
</evidence>
<dbReference type="SUPFAM" id="SSF48264">
    <property type="entry name" value="Cytochrome P450"/>
    <property type="match status" value="1"/>
</dbReference>
<dbReference type="AlphaFoldDB" id="A0A803MH03"/>
<evidence type="ECO:0000256" key="1">
    <source>
        <dbReference type="ARBA" id="ARBA00010617"/>
    </source>
</evidence>
<accession>A0A803MH03</accession>
<dbReference type="PANTHER" id="PTHR47955:SF15">
    <property type="entry name" value="CYTOCHROME P450 71A2-LIKE"/>
    <property type="match status" value="1"/>
</dbReference>
<dbReference type="EnsemblPlants" id="AUR62029255-RA">
    <property type="protein sequence ID" value="AUR62029255-RA:cds"/>
    <property type="gene ID" value="AUR62029255"/>
</dbReference>
<keyword evidence="5" id="KW-1185">Reference proteome</keyword>
<dbReference type="GO" id="GO:0020037">
    <property type="term" value="F:heme binding"/>
    <property type="evidence" value="ECO:0007669"/>
    <property type="project" value="InterPro"/>
</dbReference>
<name>A0A803MH03_CHEQI</name>
<evidence type="ECO:0000256" key="2">
    <source>
        <dbReference type="ARBA" id="ARBA00022723"/>
    </source>
</evidence>
<dbReference type="Gramene" id="AUR62029255-RA">
    <property type="protein sequence ID" value="AUR62029255-RA:cds"/>
    <property type="gene ID" value="AUR62029255"/>
</dbReference>
<reference evidence="4" key="2">
    <citation type="submission" date="2021-03" db="UniProtKB">
        <authorList>
            <consortium name="EnsemblPlants"/>
        </authorList>
    </citation>
    <scope>IDENTIFICATION</scope>
</reference>
<organism evidence="4 5">
    <name type="scientific">Chenopodium quinoa</name>
    <name type="common">Quinoa</name>
    <dbReference type="NCBI Taxonomy" id="63459"/>
    <lineage>
        <taxon>Eukaryota</taxon>
        <taxon>Viridiplantae</taxon>
        <taxon>Streptophyta</taxon>
        <taxon>Embryophyta</taxon>
        <taxon>Tracheophyta</taxon>
        <taxon>Spermatophyta</taxon>
        <taxon>Magnoliopsida</taxon>
        <taxon>eudicotyledons</taxon>
        <taxon>Gunneridae</taxon>
        <taxon>Pentapetalae</taxon>
        <taxon>Caryophyllales</taxon>
        <taxon>Chenopodiaceae</taxon>
        <taxon>Chenopodioideae</taxon>
        <taxon>Atripliceae</taxon>
        <taxon>Chenopodium</taxon>
    </lineage>
</organism>
<dbReference type="InterPro" id="IPR036396">
    <property type="entry name" value="Cyt_P450_sf"/>
</dbReference>
<comment type="similarity">
    <text evidence="1">Belongs to the cytochrome P450 family.</text>
</comment>
<dbReference type="SMR" id="A0A803MH03"/>
<evidence type="ECO:0000256" key="3">
    <source>
        <dbReference type="ARBA" id="ARBA00023004"/>
    </source>
</evidence>
<reference evidence="4" key="1">
    <citation type="journal article" date="2017" name="Nature">
        <title>The genome of Chenopodium quinoa.</title>
        <authorList>
            <person name="Jarvis D.E."/>
            <person name="Ho Y.S."/>
            <person name="Lightfoot D.J."/>
            <person name="Schmoeckel S.M."/>
            <person name="Li B."/>
            <person name="Borm T.J.A."/>
            <person name="Ohyanagi H."/>
            <person name="Mineta K."/>
            <person name="Michell C.T."/>
            <person name="Saber N."/>
            <person name="Kharbatia N.M."/>
            <person name="Rupper R.R."/>
            <person name="Sharp A.R."/>
            <person name="Dally N."/>
            <person name="Boughton B.A."/>
            <person name="Woo Y.H."/>
            <person name="Gao G."/>
            <person name="Schijlen E.G.W.M."/>
            <person name="Guo X."/>
            <person name="Momin A.A."/>
            <person name="Negrao S."/>
            <person name="Al-Babili S."/>
            <person name="Gehring C."/>
            <person name="Roessner U."/>
            <person name="Jung C."/>
            <person name="Murphy K."/>
            <person name="Arold S.T."/>
            <person name="Gojobori T."/>
            <person name="van der Linden C.G."/>
            <person name="van Loo E.N."/>
            <person name="Jellen E.N."/>
            <person name="Maughan P.J."/>
            <person name="Tester M."/>
        </authorList>
    </citation>
    <scope>NUCLEOTIDE SEQUENCE [LARGE SCALE GENOMIC DNA]</scope>
    <source>
        <strain evidence="4">cv. PI 614886</strain>
    </source>
</reference>
<dbReference type="OMA" id="HGRTFME"/>
<dbReference type="Gene3D" id="1.10.630.10">
    <property type="entry name" value="Cytochrome P450"/>
    <property type="match status" value="1"/>
</dbReference>
<keyword evidence="2" id="KW-0479">Metal-binding</keyword>
<proteinExistence type="inferred from homology"/>
<protein>
    <submittedName>
        <fullName evidence="4">Uncharacterized protein</fullName>
    </submittedName>
</protein>
<evidence type="ECO:0000313" key="4">
    <source>
        <dbReference type="EnsemblPlants" id="AUR62029255-RA:cds"/>
    </source>
</evidence>
<dbReference type="PANTHER" id="PTHR47955">
    <property type="entry name" value="CYTOCHROME P450 FAMILY 71 PROTEIN"/>
    <property type="match status" value="1"/>
</dbReference>
<sequence>MALGRKYTAAEGGNGTDFHPLFKELIRVIGEPSIGDSILLLGWIDKLSGLESRVEIVRKKFNDFSEVVIQEHQVRRNNQQNFDKEDNIKDLVDVLLDVQKENPKKISRDDIKGLILVSDRIHLPL</sequence>
<dbReference type="GO" id="GO:0005506">
    <property type="term" value="F:iron ion binding"/>
    <property type="evidence" value="ECO:0007669"/>
    <property type="project" value="InterPro"/>
</dbReference>
<dbReference type="GO" id="GO:0016705">
    <property type="term" value="F:oxidoreductase activity, acting on paired donors, with incorporation or reduction of molecular oxygen"/>
    <property type="evidence" value="ECO:0007669"/>
    <property type="project" value="InterPro"/>
</dbReference>
<dbReference type="GO" id="GO:0004497">
    <property type="term" value="F:monooxygenase activity"/>
    <property type="evidence" value="ECO:0007669"/>
    <property type="project" value="InterPro"/>
</dbReference>
<dbReference type="Proteomes" id="UP000596660">
    <property type="component" value="Unplaced"/>
</dbReference>